<keyword evidence="6" id="KW-0732">Signal</keyword>
<dbReference type="Pfam" id="PF00530">
    <property type="entry name" value="SRCR"/>
    <property type="match status" value="1"/>
</dbReference>
<name>A0A6S7GNN7_PARCT</name>
<reference evidence="7" key="1">
    <citation type="submission" date="2020-04" db="EMBL/GenBank/DDBJ databases">
        <authorList>
            <person name="Alioto T."/>
            <person name="Alioto T."/>
            <person name="Gomez Garrido J."/>
        </authorList>
    </citation>
    <scope>NUCLEOTIDE SEQUENCE</scope>
    <source>
        <strain evidence="7">A484AB</strain>
    </source>
</reference>
<comment type="caution">
    <text evidence="7">The sequence shown here is derived from an EMBL/GenBank/DDBJ whole genome shotgun (WGS) entry which is preliminary data.</text>
</comment>
<dbReference type="SUPFAM" id="SSF56487">
    <property type="entry name" value="SRCR-like"/>
    <property type="match status" value="2"/>
</dbReference>
<dbReference type="InterPro" id="IPR000922">
    <property type="entry name" value="Lectin_gal-bd_dom"/>
</dbReference>
<dbReference type="SUPFAM" id="SSF49785">
    <property type="entry name" value="Galactose-binding domain-like"/>
    <property type="match status" value="3"/>
</dbReference>
<dbReference type="GO" id="GO:0016020">
    <property type="term" value="C:membrane"/>
    <property type="evidence" value="ECO:0007669"/>
    <property type="project" value="UniProtKB-SubCell"/>
</dbReference>
<dbReference type="PROSITE" id="PS50853">
    <property type="entry name" value="FN3"/>
    <property type="match status" value="4"/>
</dbReference>
<protein>
    <submittedName>
        <fullName evidence="7">Receptor-type tyrosine- phosphatase delta isoform X4</fullName>
    </submittedName>
</protein>
<keyword evidence="8" id="KW-1185">Reference proteome</keyword>
<evidence type="ECO:0000256" key="1">
    <source>
        <dbReference type="ARBA" id="ARBA00022737"/>
    </source>
</evidence>
<evidence type="ECO:0000313" key="7">
    <source>
        <dbReference type="EMBL" id="CAB3986280.1"/>
    </source>
</evidence>
<sequence length="1871" mass="210921">MSWLVYRWLLLYGLTLFVFKGCQSLFLRHTQSGKCIAAGSQISDDINSRSYWVEMVNNSLNVSAQFRYLDTELLQNIKTGGTLASNAKNKMKFLNRLFIHYGKNKQGKKFQSSSDHHLKQTDAGSLYLYEVDFCVQPNRSYVDLKKDGCSNVEQNFTFGSVTQYGTKMKDVHCSPKQYMMVKRADYGDFNKTGFFNDENIDTTCSSLTNCQVKSRCGGNRSCELTMDNNLLPSDYCPDTSKEIYTEYTCVDSNWSTVITAAPIILLTGSPYRGHITIKDGSTWRYVNVENWDIDREKMLCQHLGFKETDANDIRSGSILSNYNIATGDFICYNTQLSGTSCCIHLVPSTTPSRTSIPYVECKVCDKPILKDVPTFPVFSGSGSSNYRNARFSAIGWCASGSTPYLLIDLQKEYHITRVVVMGNRRQTKWSGSYSMTYSHNGSYENEQKITGNKNGYQASTTHVDIFNVRFIKIQSSESQYFCLRIELCGEAQMPASVQDIKIQPSFTSASVTWKLPTSASVSSYITHLVIYLNGTEKKRIFRSTQINIEGLTPYTWYKVEIVTQDGSSQSSEKAASEMLRTKKGSVTNYGTKMENFHCSPRQRIDIKRAVYGDFYKNGKFDGSALIDTKCSALTNCQVKSRCGGMKSCEFTVNDNLLPSQYCPDTGKEIYTEHECVDTYSSTTITASNIRLGTYPYRGYIQIKHGSTWRYVVEKNWDKIRQKMLCQHLGFRETDANHINTYWSQRSHKIATGDVICYNTLPSGTSCCTHLVPSTKTSYLSYVKCKICDNPLFRDARTFPDSVFSGNGDRYSRYRHARIAKGGWCASGSAPYLLIDLQKEYHITWVVVMGNKDQTQWSETYSMKYSHNKTLVDTSSEIQIKGNQNGYQASTTLVEIYNVRHIKIQSTGNTNFCLRIELCGKVQTPAPVYDINITPYEREARVTWRIRTAPENSSYITRIIVYLGRRKYQTISRGTEIDIKRLEPNTTYQVEIETEDGSSQKSKKVSRNLNTKKAGEICGNPLLEDIHRTFPNKVFSGNGGSNDYQNARFTGRGWCPSRSGPYLSLDLQKEYHITRVAVMGDRDQTKWSESYSMKYSHDKTLLDTSSAIKITGNQNGHEASTTDVRVGIYNVRYIKIQSTGNTDFCLRIELCGEVQKPASLYDIKITPSNTSAQVTMGNPAPDTSSYITLYHIELNGSYLKRIRRQEPRTEFNITGLTPFTNYTVRIWAGDGSSQWSSSTDIIFMTNTSAPSGAPGSVAFTNRSNEQLTVSWSAPSRKSQNGKLTAYRVCYSDKENSSNPSCFQKNTVSNTTVIKKLRPATKYFVTVAAATSAGYGPKSMEISKITNGESVNPVATSYSSLNITIIKPATYIKEVMIIVQVAPKNRGLEEIGKSDLKPYQENMNVPYITAYLKADVLPLTFVIGDGKEYNSEKEKYLNQLLEQNSNYIVFLRFFESRVQSDSYYSTEWSSVVKTMVKPGLSGPPLNVAFNSRGKTSLQVSWKAPEERLQNVELTGYQVCFYTRDTAGECLVLTSTKVLSLILDNLQPSTKYFVTVSASTKAGYGKKSSEVSKITSGEPVNPLTTSDYTLSLNIPKPAEYIREVGVIVQIVTKVNGQTPSQNIKTSKLKPYQTKTQDPYITAYLKAEVLPLTFVIGDGKVYSSEKEKYINQPLEENSNYIVFLRYSESQDSYYSTEWSKSVKTMKKRPEQLSANTNTCLDVIIPPVILALCLLLSLAVNVYQRRRLQNNNRKESHKLTSRQADQTGTSDSTPVPLNSKKSMEVIELTAERVSYVNDDTIYETPDDVIESIERYEAESKHKISTEEETSAYISLTDHKEPENFYQPLQTLRTSAHPHDTKGVDDQSAFNLNVSAV</sequence>
<keyword evidence="5" id="KW-0472">Membrane</keyword>
<feature type="disulfide bond" evidence="3">
    <location>
        <begin position="300"/>
        <end position="361"/>
    </location>
</feature>
<comment type="caution">
    <text evidence="3">Lacks conserved residue(s) required for the propagation of feature annotation.</text>
</comment>
<dbReference type="Gene3D" id="2.60.40.10">
    <property type="entry name" value="Immunoglobulins"/>
    <property type="match status" value="4"/>
</dbReference>
<dbReference type="PANTHER" id="PTHR46957:SF3">
    <property type="entry name" value="CYTOKINE RECEPTOR"/>
    <property type="match status" value="1"/>
</dbReference>
<keyword evidence="1" id="KW-0677">Repeat</keyword>
<dbReference type="SUPFAM" id="SSF49265">
    <property type="entry name" value="Fibronectin type III"/>
    <property type="match status" value="3"/>
</dbReference>
<dbReference type="InterPro" id="IPR013783">
    <property type="entry name" value="Ig-like_fold"/>
</dbReference>
<feature type="region of interest" description="Disordered" evidence="4">
    <location>
        <begin position="1852"/>
        <end position="1871"/>
    </location>
</feature>
<dbReference type="OrthoDB" id="261433at2759"/>
<dbReference type="PANTHER" id="PTHR46957">
    <property type="entry name" value="CYTOKINE RECEPTOR"/>
    <property type="match status" value="1"/>
</dbReference>
<keyword evidence="7" id="KW-0675">Receptor</keyword>
<feature type="disulfide bond" evidence="3">
    <location>
        <begin position="756"/>
        <end position="766"/>
    </location>
</feature>
<gene>
    <name evidence="7" type="ORF">PACLA_8A067309</name>
</gene>
<evidence type="ECO:0000313" key="8">
    <source>
        <dbReference type="Proteomes" id="UP001152795"/>
    </source>
</evidence>
<feature type="chain" id="PRO_5043927126" evidence="6">
    <location>
        <begin position="25"/>
        <end position="1871"/>
    </location>
</feature>
<dbReference type="InterPro" id="IPR036772">
    <property type="entry name" value="SRCR-like_dom_sf"/>
</dbReference>
<dbReference type="Pfam" id="PF02140">
    <property type="entry name" value="SUEL_Lectin"/>
    <property type="match status" value="2"/>
</dbReference>
<dbReference type="InterPro" id="IPR008979">
    <property type="entry name" value="Galactose-bd-like_sf"/>
</dbReference>
<dbReference type="SMART" id="SM00060">
    <property type="entry name" value="FN3"/>
    <property type="match status" value="5"/>
</dbReference>
<dbReference type="InterPro" id="IPR003961">
    <property type="entry name" value="FN3_dom"/>
</dbReference>
<dbReference type="PROSITE" id="PS01285">
    <property type="entry name" value="FA58C_1"/>
    <property type="match status" value="3"/>
</dbReference>
<evidence type="ECO:0000256" key="2">
    <source>
        <dbReference type="ARBA" id="ARBA00023157"/>
    </source>
</evidence>
<evidence type="ECO:0000256" key="4">
    <source>
        <dbReference type="SAM" id="MobiDB-lite"/>
    </source>
</evidence>
<dbReference type="Proteomes" id="UP001152795">
    <property type="component" value="Unassembled WGS sequence"/>
</dbReference>
<organism evidence="7 8">
    <name type="scientific">Paramuricea clavata</name>
    <name type="common">Red gorgonian</name>
    <name type="synonym">Violescent sea-whip</name>
    <dbReference type="NCBI Taxonomy" id="317549"/>
    <lineage>
        <taxon>Eukaryota</taxon>
        <taxon>Metazoa</taxon>
        <taxon>Cnidaria</taxon>
        <taxon>Anthozoa</taxon>
        <taxon>Octocorallia</taxon>
        <taxon>Malacalcyonacea</taxon>
        <taxon>Plexauridae</taxon>
        <taxon>Paramuricea</taxon>
    </lineage>
</organism>
<feature type="compositionally biased region" description="Polar residues" evidence="4">
    <location>
        <begin position="1862"/>
        <end position="1871"/>
    </location>
</feature>
<dbReference type="PROSITE" id="PS50022">
    <property type="entry name" value="FA58C_3"/>
    <property type="match status" value="1"/>
</dbReference>
<dbReference type="PROSITE" id="PS50228">
    <property type="entry name" value="SUEL_LECTIN"/>
    <property type="match status" value="1"/>
</dbReference>
<accession>A0A6S7GNN7</accession>
<dbReference type="Pfam" id="PF00754">
    <property type="entry name" value="F5_F8_type_C"/>
    <property type="match status" value="3"/>
</dbReference>
<dbReference type="Gene3D" id="2.60.120.260">
    <property type="entry name" value="Galactose-binding domain-like"/>
    <property type="match status" value="3"/>
</dbReference>
<dbReference type="CDD" id="cd22823">
    <property type="entry name" value="Gal_Rha_Lectin"/>
    <property type="match status" value="1"/>
</dbReference>
<keyword evidence="2 3" id="KW-1015">Disulfide bond</keyword>
<dbReference type="InterPro" id="IPR043159">
    <property type="entry name" value="Lectin_gal-bd_sf"/>
</dbReference>
<dbReference type="GO" id="GO:0030246">
    <property type="term" value="F:carbohydrate binding"/>
    <property type="evidence" value="ECO:0007669"/>
    <property type="project" value="InterPro"/>
</dbReference>
<feature type="signal peptide" evidence="6">
    <location>
        <begin position="1"/>
        <end position="24"/>
    </location>
</feature>
<proteinExistence type="predicted"/>
<dbReference type="FunFam" id="2.60.40.10:FF:000028">
    <property type="entry name" value="Neuronal cell adhesion molecule"/>
    <property type="match status" value="1"/>
</dbReference>
<dbReference type="Gene3D" id="3.10.250.10">
    <property type="entry name" value="SRCR-like domain"/>
    <property type="match status" value="2"/>
</dbReference>
<evidence type="ECO:0000256" key="3">
    <source>
        <dbReference type="PROSITE-ProRule" id="PRU00196"/>
    </source>
</evidence>
<dbReference type="PROSITE" id="PS50287">
    <property type="entry name" value="SRCR_2"/>
    <property type="match status" value="2"/>
</dbReference>
<dbReference type="Gene3D" id="2.60.120.740">
    <property type="match status" value="2"/>
</dbReference>
<dbReference type="Pfam" id="PF00041">
    <property type="entry name" value="fn3"/>
    <property type="match status" value="3"/>
</dbReference>
<dbReference type="InterPro" id="IPR036116">
    <property type="entry name" value="FN3_sf"/>
</dbReference>
<keyword evidence="5" id="KW-1133">Transmembrane helix</keyword>
<evidence type="ECO:0000256" key="6">
    <source>
        <dbReference type="SAM" id="SignalP"/>
    </source>
</evidence>
<keyword evidence="5" id="KW-0812">Transmembrane</keyword>
<dbReference type="InterPro" id="IPR050713">
    <property type="entry name" value="RTP_Phos/Ushers"/>
</dbReference>
<dbReference type="InterPro" id="IPR001190">
    <property type="entry name" value="SRCR"/>
</dbReference>
<feature type="region of interest" description="Disordered" evidence="4">
    <location>
        <begin position="1748"/>
        <end position="1772"/>
    </location>
</feature>
<dbReference type="EMBL" id="CACRXK020000992">
    <property type="protein sequence ID" value="CAB3986280.1"/>
    <property type="molecule type" value="Genomic_DNA"/>
</dbReference>
<feature type="compositionally biased region" description="Polar residues" evidence="4">
    <location>
        <begin position="1756"/>
        <end position="1772"/>
    </location>
</feature>
<feature type="transmembrane region" description="Helical" evidence="5">
    <location>
        <begin position="1718"/>
        <end position="1738"/>
    </location>
</feature>
<dbReference type="CDD" id="cd00063">
    <property type="entry name" value="FN3"/>
    <property type="match status" value="4"/>
</dbReference>
<dbReference type="InterPro" id="IPR000421">
    <property type="entry name" value="FA58C"/>
</dbReference>
<evidence type="ECO:0000256" key="5">
    <source>
        <dbReference type="SAM" id="Phobius"/>
    </source>
</evidence>
<feature type="disulfide bond" evidence="3">
    <location>
        <begin position="331"/>
        <end position="341"/>
    </location>
</feature>